<dbReference type="AlphaFoldDB" id="A0AAD5TJF5"/>
<feature type="region of interest" description="Disordered" evidence="1">
    <location>
        <begin position="1"/>
        <end position="21"/>
    </location>
</feature>
<accession>A0AAD5TJF5</accession>
<sequence>MSLKDVQFVREQPEEKEETLTEADLQEIEDIFLAAHAKGNNTESGPQFRALALGRKPIPLEPAFSSNVDNAGTLKPQQSKLVQDIIDLLLNDWPDRFPENFQLETKGLYGYPTGRTMKR</sequence>
<name>A0AAD5TJF5_9FUNG</name>
<evidence type="ECO:0000256" key="1">
    <source>
        <dbReference type="SAM" id="MobiDB-lite"/>
    </source>
</evidence>
<reference evidence="2" key="1">
    <citation type="submission" date="2020-05" db="EMBL/GenBank/DDBJ databases">
        <title>Phylogenomic resolution of chytrid fungi.</title>
        <authorList>
            <person name="Stajich J.E."/>
            <person name="Amses K."/>
            <person name="Simmons R."/>
            <person name="Seto K."/>
            <person name="Myers J."/>
            <person name="Bonds A."/>
            <person name="Quandt C.A."/>
            <person name="Barry K."/>
            <person name="Liu P."/>
            <person name="Grigoriev I."/>
            <person name="Longcore J.E."/>
            <person name="James T.Y."/>
        </authorList>
    </citation>
    <scope>NUCLEOTIDE SEQUENCE</scope>
    <source>
        <strain evidence="2">JEL0379</strain>
    </source>
</reference>
<keyword evidence="3" id="KW-1185">Reference proteome</keyword>
<dbReference type="Proteomes" id="UP001212152">
    <property type="component" value="Unassembled WGS sequence"/>
</dbReference>
<gene>
    <name evidence="2" type="ORF">HDU87_004709</name>
</gene>
<evidence type="ECO:0000313" key="2">
    <source>
        <dbReference type="EMBL" id="KAJ3176993.1"/>
    </source>
</evidence>
<proteinExistence type="predicted"/>
<organism evidence="2 3">
    <name type="scientific">Geranomyces variabilis</name>
    <dbReference type="NCBI Taxonomy" id="109894"/>
    <lineage>
        <taxon>Eukaryota</taxon>
        <taxon>Fungi</taxon>
        <taxon>Fungi incertae sedis</taxon>
        <taxon>Chytridiomycota</taxon>
        <taxon>Chytridiomycota incertae sedis</taxon>
        <taxon>Chytridiomycetes</taxon>
        <taxon>Spizellomycetales</taxon>
        <taxon>Powellomycetaceae</taxon>
        <taxon>Geranomyces</taxon>
    </lineage>
</organism>
<evidence type="ECO:0000313" key="3">
    <source>
        <dbReference type="Proteomes" id="UP001212152"/>
    </source>
</evidence>
<dbReference type="EMBL" id="JADGJQ010000036">
    <property type="protein sequence ID" value="KAJ3176993.1"/>
    <property type="molecule type" value="Genomic_DNA"/>
</dbReference>
<protein>
    <submittedName>
        <fullName evidence="2">Uncharacterized protein</fullName>
    </submittedName>
</protein>
<comment type="caution">
    <text evidence="2">The sequence shown here is derived from an EMBL/GenBank/DDBJ whole genome shotgun (WGS) entry which is preliminary data.</text>
</comment>